<keyword evidence="2" id="KW-1185">Reference proteome</keyword>
<dbReference type="RefSeq" id="WP_169364284.1">
    <property type="nucleotide sequence ID" value="NZ_JAAVJL010000001.1"/>
</dbReference>
<comment type="caution">
    <text evidence="1">The sequence shown here is derived from an EMBL/GenBank/DDBJ whole genome shotgun (WGS) entry which is preliminary data.</text>
</comment>
<evidence type="ECO:0000313" key="1">
    <source>
        <dbReference type="EMBL" id="NMF59513.1"/>
    </source>
</evidence>
<dbReference type="Pfam" id="PF08872">
    <property type="entry name" value="KGK"/>
    <property type="match status" value="1"/>
</dbReference>
<evidence type="ECO:0000313" key="2">
    <source>
        <dbReference type="Proteomes" id="UP000738376"/>
    </source>
</evidence>
<proteinExistence type="predicted"/>
<organism evidence="1 2">
    <name type="scientific">Pseudanabaena yagii GIHE-NHR1</name>
    <dbReference type="NCBI Taxonomy" id="2722753"/>
    <lineage>
        <taxon>Bacteria</taxon>
        <taxon>Bacillati</taxon>
        <taxon>Cyanobacteriota</taxon>
        <taxon>Cyanophyceae</taxon>
        <taxon>Pseudanabaenales</taxon>
        <taxon>Pseudanabaenaceae</taxon>
        <taxon>Pseudanabaena</taxon>
        <taxon>Pseudanabaena yagii</taxon>
    </lineage>
</organism>
<accession>A0ABX1LTM3</accession>
<reference evidence="1 2" key="1">
    <citation type="submission" date="2020-03" db="EMBL/GenBank/DDBJ databases">
        <title>Draft Genome Sequence of 2-Methylisoborneol Producing Pseudanabaena yagii Strain GIHE-NHR1 Isolated from North Han River in South Korea.</title>
        <authorList>
            <person name="Jeong J."/>
        </authorList>
    </citation>
    <scope>NUCLEOTIDE SEQUENCE [LARGE SCALE GENOMIC DNA]</scope>
    <source>
        <strain evidence="1 2">GIHE-NHR1</strain>
    </source>
</reference>
<gene>
    <name evidence="1" type="ORF">HC246_16185</name>
</gene>
<sequence length="106" mass="12102">MAINIKHLDQENDVIEIFPAGSDTIFLENKYIRLPKDLLALIYQCVVKGSVGTLFSTGLPARLMKVDQPKWQKGRVEITIEFIPDETLEEEMPQDELSSLRNLNID</sequence>
<dbReference type="EMBL" id="JAAVJL010000001">
    <property type="protein sequence ID" value="NMF59513.1"/>
    <property type="molecule type" value="Genomic_DNA"/>
</dbReference>
<evidence type="ECO:0008006" key="3">
    <source>
        <dbReference type="Google" id="ProtNLM"/>
    </source>
</evidence>
<protein>
    <recommendedName>
        <fullName evidence="3">KGK domain-containing protein</fullName>
    </recommendedName>
</protein>
<dbReference type="InterPro" id="IPR014971">
    <property type="entry name" value="KGK"/>
</dbReference>
<name>A0ABX1LTM3_9CYAN</name>
<dbReference type="Proteomes" id="UP000738376">
    <property type="component" value="Unassembled WGS sequence"/>
</dbReference>